<name>A0A396RZQ6_9PSED</name>
<keyword evidence="2" id="KW-1185">Reference proteome</keyword>
<reference evidence="1 2" key="1">
    <citation type="submission" date="2018-06" db="EMBL/GenBank/DDBJ databases">
        <title>Pseudomonas jilinensis sp. nov., isolated from the production water of Jilin Oilfield in China.</title>
        <authorList>
            <person name="Wang J."/>
        </authorList>
    </citation>
    <scope>NUCLEOTIDE SEQUENCE [LARGE SCALE GENOMIC DNA]</scope>
    <source>
        <strain evidence="1 2">JS15-10A1</strain>
    </source>
</reference>
<organism evidence="1 2">
    <name type="scientific">Pseudomonas jilinensis</name>
    <dbReference type="NCBI Taxonomy" id="2078689"/>
    <lineage>
        <taxon>Bacteria</taxon>
        <taxon>Pseudomonadati</taxon>
        <taxon>Pseudomonadota</taxon>
        <taxon>Gammaproteobacteria</taxon>
        <taxon>Pseudomonadales</taxon>
        <taxon>Pseudomonadaceae</taxon>
        <taxon>Pseudomonas</taxon>
    </lineage>
</organism>
<protein>
    <submittedName>
        <fullName evidence="1">Uncharacterized protein</fullName>
    </submittedName>
</protein>
<sequence length="83" mass="8539">MGVMLVTGVGRRGGSILRLGLTRLPDFSGIALPTANAAHLIISLAPVARSLGLPAVILTQGGMVVLHRDRYIGPGLSLGERLG</sequence>
<gene>
    <name evidence="1" type="ORF">C2846_16295</name>
</gene>
<dbReference type="Proteomes" id="UP000265745">
    <property type="component" value="Unassembled WGS sequence"/>
</dbReference>
<accession>A0A396RZQ6</accession>
<proteinExistence type="predicted"/>
<dbReference type="AlphaFoldDB" id="A0A396RZQ6"/>
<evidence type="ECO:0000313" key="2">
    <source>
        <dbReference type="Proteomes" id="UP000265745"/>
    </source>
</evidence>
<comment type="caution">
    <text evidence="1">The sequence shown here is derived from an EMBL/GenBank/DDBJ whole genome shotgun (WGS) entry which is preliminary data.</text>
</comment>
<dbReference type="EMBL" id="QJSA01000016">
    <property type="protein sequence ID" value="RHW19983.1"/>
    <property type="molecule type" value="Genomic_DNA"/>
</dbReference>
<evidence type="ECO:0000313" key="1">
    <source>
        <dbReference type="EMBL" id="RHW19983.1"/>
    </source>
</evidence>